<evidence type="ECO:0000313" key="1">
    <source>
        <dbReference type="EMBL" id="MDM7861698.1"/>
    </source>
</evidence>
<dbReference type="PANTHER" id="PTHR38774:SF1">
    <property type="entry name" value="CYTOPLASMIC PROTEIN"/>
    <property type="match status" value="1"/>
</dbReference>
<dbReference type="RefSeq" id="WP_289366352.1">
    <property type="nucleotide sequence ID" value="NZ_JAUCBP010000012.1"/>
</dbReference>
<protein>
    <submittedName>
        <fullName evidence="1">DUF1249 domain-containing protein</fullName>
    </submittedName>
</protein>
<gene>
    <name evidence="1" type="ORF">QTP81_13940</name>
</gene>
<name>A0ABT7SZS8_9ALTE</name>
<sequence>MQNKQKYVPHLPSILAVCEANYMRMMRLLPDVDTEHLEYQFATGKGLKYRIRIIDSARYTSTLEVSQSNTGVPLILQPTMQVRLYHDARVAEVIATQRVGQLNASYPYPNAKMHQKNEKQMVNHFLAEWLSFCLTQQRESSASA</sequence>
<dbReference type="InterPro" id="IPR009659">
    <property type="entry name" value="DUF1249"/>
</dbReference>
<dbReference type="Proteomes" id="UP001234343">
    <property type="component" value="Unassembled WGS sequence"/>
</dbReference>
<comment type="caution">
    <text evidence="1">The sequence shown here is derived from an EMBL/GenBank/DDBJ whole genome shotgun (WGS) entry which is preliminary data.</text>
</comment>
<accession>A0ABT7SZS8</accession>
<dbReference type="PANTHER" id="PTHR38774">
    <property type="entry name" value="CYTOPLASMIC PROTEIN-RELATED"/>
    <property type="match status" value="1"/>
</dbReference>
<evidence type="ECO:0000313" key="2">
    <source>
        <dbReference type="Proteomes" id="UP001234343"/>
    </source>
</evidence>
<dbReference type="EMBL" id="JAUCBP010000012">
    <property type="protein sequence ID" value="MDM7861698.1"/>
    <property type="molecule type" value="Genomic_DNA"/>
</dbReference>
<organism evidence="1 2">
    <name type="scientific">Alteromonas arenosi</name>
    <dbReference type="NCBI Taxonomy" id="3055817"/>
    <lineage>
        <taxon>Bacteria</taxon>
        <taxon>Pseudomonadati</taxon>
        <taxon>Pseudomonadota</taxon>
        <taxon>Gammaproteobacteria</taxon>
        <taxon>Alteromonadales</taxon>
        <taxon>Alteromonadaceae</taxon>
        <taxon>Alteromonas/Salinimonas group</taxon>
        <taxon>Alteromonas</taxon>
    </lineage>
</organism>
<dbReference type="Pfam" id="PF06853">
    <property type="entry name" value="DUF1249"/>
    <property type="match status" value="1"/>
</dbReference>
<keyword evidence="2" id="KW-1185">Reference proteome</keyword>
<proteinExistence type="predicted"/>
<reference evidence="1 2" key="1">
    <citation type="submission" date="2023-06" db="EMBL/GenBank/DDBJ databases">
        <title>Alteromonas sp. ASW11-36 isolated from intertidal sand.</title>
        <authorList>
            <person name="Li Y."/>
        </authorList>
    </citation>
    <scope>NUCLEOTIDE SEQUENCE [LARGE SCALE GENOMIC DNA]</scope>
    <source>
        <strain evidence="1 2">ASW11-36</strain>
    </source>
</reference>